<dbReference type="AlphaFoldDB" id="A0A2Z4JE88"/>
<geneLocation type="plasmid" evidence="1 2">
    <name>unnamed1</name>
</geneLocation>
<dbReference type="GeneID" id="32593629"/>
<dbReference type="EMBL" id="CP030074">
    <property type="protein sequence ID" value="AWW43462.1"/>
    <property type="molecule type" value="Genomic_DNA"/>
</dbReference>
<reference evidence="2" key="1">
    <citation type="submission" date="2018-06" db="EMBL/GenBank/DDBJ databases">
        <authorList>
            <person name="Li K."/>
        </authorList>
    </citation>
    <scope>NUCLEOTIDE SEQUENCE [LARGE SCALE GENOMIC DNA]</scope>
    <source>
        <strain evidence="2">ZFG47</strain>
        <plasmid evidence="2">unnamed1</plasmid>
    </source>
</reference>
<dbReference type="KEGG" id="scad:DN051_43720"/>
<evidence type="ECO:0000313" key="1">
    <source>
        <dbReference type="EMBL" id="AWW43462.1"/>
    </source>
</evidence>
<protein>
    <submittedName>
        <fullName evidence="1">Uncharacterized protein</fullName>
    </submittedName>
</protein>
<proteinExistence type="predicted"/>
<sequence>MDPIALAAGTALVGAIATDAWQGARTGLVGLWRRVRPEQAEAVDAELAETRLHMLAARASGETDTEQALAADWQLRIQALLRANPAVAVELRQLLDEQLTPALTADERSRIGRLVMKAEASGSARVYQAGRDQHITER</sequence>
<name>A0A2Z4JE88_9ACTN</name>
<dbReference type="Proteomes" id="UP000249616">
    <property type="component" value="Plasmid unnamed1"/>
</dbReference>
<gene>
    <name evidence="1" type="ORF">DN051_43720</name>
</gene>
<evidence type="ECO:0000313" key="2">
    <source>
        <dbReference type="Proteomes" id="UP000249616"/>
    </source>
</evidence>
<organism evidence="1 2">
    <name type="scientific">Streptomyces cadmiisoli</name>
    <dbReference type="NCBI Taxonomy" id="2184053"/>
    <lineage>
        <taxon>Bacteria</taxon>
        <taxon>Bacillati</taxon>
        <taxon>Actinomycetota</taxon>
        <taxon>Actinomycetes</taxon>
        <taxon>Kitasatosporales</taxon>
        <taxon>Streptomycetaceae</taxon>
        <taxon>Streptomyces</taxon>
        <taxon>Streptomyces aurantiacus group</taxon>
    </lineage>
</organism>
<accession>A0A2Z4JE88</accession>
<keyword evidence="2" id="KW-1185">Reference proteome</keyword>
<keyword evidence="1" id="KW-0614">Plasmid</keyword>
<dbReference type="RefSeq" id="WP_053757694.1">
    <property type="nucleotide sequence ID" value="NZ_CBDRHE010000052.1"/>
</dbReference>